<keyword evidence="4 7" id="KW-0238">DNA-binding</keyword>
<evidence type="ECO:0000256" key="7">
    <source>
        <dbReference type="PROSITE-ProRule" id="PRU01091"/>
    </source>
</evidence>
<dbReference type="SUPFAM" id="SSF52172">
    <property type="entry name" value="CheY-like"/>
    <property type="match status" value="1"/>
</dbReference>
<gene>
    <name evidence="10" type="ORF">HMPREF0444_1633</name>
</gene>
<evidence type="ECO:0000256" key="3">
    <source>
        <dbReference type="ARBA" id="ARBA00023015"/>
    </source>
</evidence>
<dbReference type="Gene3D" id="1.10.10.10">
    <property type="entry name" value="Winged helix-like DNA-binding domain superfamily/Winged helix DNA-binding domain"/>
    <property type="match status" value="1"/>
</dbReference>
<comment type="caution">
    <text evidence="10">The sequence shown here is derived from an EMBL/GenBank/DDBJ whole genome shotgun (WGS) entry which is preliminary data.</text>
</comment>
<evidence type="ECO:0000256" key="5">
    <source>
        <dbReference type="ARBA" id="ARBA00023163"/>
    </source>
</evidence>
<dbReference type="Pfam" id="PF00486">
    <property type="entry name" value="Trans_reg_C"/>
    <property type="match status" value="1"/>
</dbReference>
<dbReference type="RefSeq" id="WP_005606156.1">
    <property type="nucleotide sequence ID" value="NZ_CP102283.1"/>
</dbReference>
<dbReference type="PANTHER" id="PTHR48111">
    <property type="entry name" value="REGULATOR OF RPOS"/>
    <property type="match status" value="1"/>
</dbReference>
<evidence type="ECO:0000313" key="11">
    <source>
        <dbReference type="Proteomes" id="UP000005926"/>
    </source>
</evidence>
<dbReference type="SUPFAM" id="SSF46894">
    <property type="entry name" value="C-terminal effector domain of the bipartite response regulators"/>
    <property type="match status" value="1"/>
</dbReference>
<reference evidence="10 11" key="1">
    <citation type="submission" date="2009-08" db="EMBL/GenBank/DDBJ databases">
        <authorList>
            <person name="Muzny D."/>
            <person name="Qin X."/>
            <person name="Deng J."/>
            <person name="Jiang H."/>
            <person name="Liu Y."/>
            <person name="Qu J."/>
            <person name="Song X.-Z."/>
            <person name="Zhang L."/>
            <person name="Thornton R."/>
            <person name="Coyle M."/>
            <person name="Francisco L."/>
            <person name="Jackson L."/>
            <person name="Javaid M."/>
            <person name="Korchina V."/>
            <person name="Kovar C."/>
            <person name="Mata R."/>
            <person name="Mathew T."/>
            <person name="Ngo R."/>
            <person name="Nguyen L."/>
            <person name="Nguyen N."/>
            <person name="Okwuonu G."/>
            <person name="Ongeri F."/>
            <person name="Pham C."/>
            <person name="Simmons D."/>
            <person name="Wilczek-Boney K."/>
            <person name="Hale W."/>
            <person name="Jakkamsetti A."/>
            <person name="Pham P."/>
            <person name="Ruth R."/>
            <person name="San Lucas F."/>
            <person name="Warren J."/>
            <person name="Zhang J."/>
            <person name="Zhao Z."/>
            <person name="Zhou C."/>
            <person name="Zhu D."/>
            <person name="Lee S."/>
            <person name="Bess C."/>
            <person name="Blankenburg K."/>
            <person name="Forbes L."/>
            <person name="Fu Q."/>
            <person name="Gubbala S."/>
            <person name="Hirani K."/>
            <person name="Jayaseelan J.C."/>
            <person name="Lara F."/>
            <person name="Munidasa M."/>
            <person name="Palculict T."/>
            <person name="Patil S."/>
            <person name="Pu L.-L."/>
            <person name="Saada N."/>
            <person name="Tang L."/>
            <person name="Weissenberger G."/>
            <person name="Zhu Y."/>
            <person name="Hemphill L."/>
            <person name="Shang Y."/>
            <person name="Youmans B."/>
            <person name="Ayvaz T."/>
            <person name="Ross M."/>
            <person name="Santibanez J."/>
            <person name="Aqrawi P."/>
            <person name="Gross S."/>
            <person name="Joshi V."/>
            <person name="Fowler G."/>
            <person name="Nazareth L."/>
            <person name="Reid J."/>
            <person name="Worley K."/>
            <person name="Petrosino J."/>
            <person name="Highlander S."/>
            <person name="Gibbs R."/>
        </authorList>
    </citation>
    <scope>NUCLEOTIDE SEQUENCE [LARGE SCALE GENOMIC DNA]</scope>
    <source>
        <strain evidence="10 11">ATCC 49175</strain>
    </source>
</reference>
<dbReference type="AlphaFoldDB" id="C8NI88"/>
<dbReference type="GO" id="GO:0000156">
    <property type="term" value="F:phosphorelay response regulator activity"/>
    <property type="evidence" value="ECO:0007669"/>
    <property type="project" value="TreeGrafter"/>
</dbReference>
<keyword evidence="2" id="KW-0902">Two-component regulatory system</keyword>
<sequence length="227" mass="26127">MQTIMIVEDEKVIRDAVVSELEKWNYEVVAVEDFSQVYTQFLSVNPQLVILDITLPFFNGYYWCQEIRKVSQVPIMFLSSHDQPMDIVMSINMGADDYMTKPFEPSVLVAKIQGMMRRSYEFVQQKDWIEYKGATLQLASTKVSFNGEEIDLSKNELIVLRVLFEKQGDIATREELMNQLWNSDLFVDDNTLSVTVARLRKKLAEIGLANLITTKKGIGYGMAEEIQ</sequence>
<feature type="DNA-binding region" description="OmpR/PhoB-type" evidence="7">
    <location>
        <begin position="126"/>
        <end position="224"/>
    </location>
</feature>
<dbReference type="SMART" id="SM00448">
    <property type="entry name" value="REC"/>
    <property type="match status" value="1"/>
</dbReference>
<name>C8NI88_9LACT</name>
<evidence type="ECO:0000259" key="9">
    <source>
        <dbReference type="PROSITE" id="PS51755"/>
    </source>
</evidence>
<dbReference type="GeneID" id="78412599"/>
<dbReference type="HOGENOM" id="CLU_000445_30_3_9"/>
<evidence type="ECO:0000313" key="10">
    <source>
        <dbReference type="EMBL" id="EEW36644.1"/>
    </source>
</evidence>
<dbReference type="GO" id="GO:0006355">
    <property type="term" value="P:regulation of DNA-templated transcription"/>
    <property type="evidence" value="ECO:0007669"/>
    <property type="project" value="InterPro"/>
</dbReference>
<keyword evidence="5" id="KW-0804">Transcription</keyword>
<accession>C8NI88</accession>
<dbReference type="Proteomes" id="UP000005926">
    <property type="component" value="Unassembled WGS sequence"/>
</dbReference>
<dbReference type="GO" id="GO:0005829">
    <property type="term" value="C:cytosol"/>
    <property type="evidence" value="ECO:0007669"/>
    <property type="project" value="TreeGrafter"/>
</dbReference>
<feature type="modified residue" description="4-aspartylphosphate" evidence="6">
    <location>
        <position position="52"/>
    </location>
</feature>
<dbReference type="PANTHER" id="PTHR48111:SF43">
    <property type="entry name" value="STAGE 0 SPORULATION PROTEIN A HOMOLOG"/>
    <property type="match status" value="1"/>
</dbReference>
<proteinExistence type="predicted"/>
<dbReference type="Gene3D" id="3.40.50.2300">
    <property type="match status" value="1"/>
</dbReference>
<evidence type="ECO:0000256" key="4">
    <source>
        <dbReference type="ARBA" id="ARBA00023125"/>
    </source>
</evidence>
<dbReference type="EMBL" id="ACKZ01000026">
    <property type="protein sequence ID" value="EEW36644.1"/>
    <property type="molecule type" value="Genomic_DNA"/>
</dbReference>
<organism evidence="10 11">
    <name type="scientific">Granulicatella adiacens ATCC 49175</name>
    <dbReference type="NCBI Taxonomy" id="638301"/>
    <lineage>
        <taxon>Bacteria</taxon>
        <taxon>Bacillati</taxon>
        <taxon>Bacillota</taxon>
        <taxon>Bacilli</taxon>
        <taxon>Lactobacillales</taxon>
        <taxon>Carnobacteriaceae</taxon>
        <taxon>Granulicatella</taxon>
    </lineage>
</organism>
<dbReference type="eggNOG" id="COG0745">
    <property type="taxonomic scope" value="Bacteria"/>
</dbReference>
<keyword evidence="11" id="KW-1185">Reference proteome</keyword>
<dbReference type="GO" id="GO:0032993">
    <property type="term" value="C:protein-DNA complex"/>
    <property type="evidence" value="ECO:0007669"/>
    <property type="project" value="TreeGrafter"/>
</dbReference>
<evidence type="ECO:0000256" key="6">
    <source>
        <dbReference type="PROSITE-ProRule" id="PRU00169"/>
    </source>
</evidence>
<dbReference type="PROSITE" id="PS50110">
    <property type="entry name" value="RESPONSE_REGULATORY"/>
    <property type="match status" value="1"/>
</dbReference>
<dbReference type="InterPro" id="IPR036388">
    <property type="entry name" value="WH-like_DNA-bd_sf"/>
</dbReference>
<keyword evidence="3" id="KW-0805">Transcription regulation</keyword>
<dbReference type="SMART" id="SM00862">
    <property type="entry name" value="Trans_reg_C"/>
    <property type="match status" value="1"/>
</dbReference>
<evidence type="ECO:0000256" key="2">
    <source>
        <dbReference type="ARBA" id="ARBA00023012"/>
    </source>
</evidence>
<feature type="domain" description="Response regulatory" evidence="8">
    <location>
        <begin position="3"/>
        <end position="116"/>
    </location>
</feature>
<dbReference type="PROSITE" id="PS51755">
    <property type="entry name" value="OMPR_PHOB"/>
    <property type="match status" value="1"/>
</dbReference>
<feature type="domain" description="OmpR/PhoB-type" evidence="9">
    <location>
        <begin position="126"/>
        <end position="224"/>
    </location>
</feature>
<dbReference type="InterPro" id="IPR011006">
    <property type="entry name" value="CheY-like_superfamily"/>
</dbReference>
<evidence type="ECO:0000256" key="1">
    <source>
        <dbReference type="ARBA" id="ARBA00022553"/>
    </source>
</evidence>
<dbReference type="CDD" id="cd00383">
    <property type="entry name" value="trans_reg_C"/>
    <property type="match status" value="1"/>
</dbReference>
<keyword evidence="1 6" id="KW-0597">Phosphoprotein</keyword>
<dbReference type="Pfam" id="PF00072">
    <property type="entry name" value="Response_reg"/>
    <property type="match status" value="1"/>
</dbReference>
<dbReference type="InterPro" id="IPR039420">
    <property type="entry name" value="WalR-like"/>
</dbReference>
<dbReference type="InterPro" id="IPR016032">
    <property type="entry name" value="Sig_transdc_resp-reg_C-effctor"/>
</dbReference>
<dbReference type="InterPro" id="IPR001867">
    <property type="entry name" value="OmpR/PhoB-type_DNA-bd"/>
</dbReference>
<dbReference type="STRING" id="638301.HMPREF0444_1633"/>
<dbReference type="GO" id="GO:0000976">
    <property type="term" value="F:transcription cis-regulatory region binding"/>
    <property type="evidence" value="ECO:0007669"/>
    <property type="project" value="TreeGrafter"/>
</dbReference>
<protein>
    <submittedName>
        <fullName evidence="10">Response regulator receiver domain protein</fullName>
    </submittedName>
</protein>
<evidence type="ECO:0000259" key="8">
    <source>
        <dbReference type="PROSITE" id="PS50110"/>
    </source>
</evidence>
<dbReference type="CDD" id="cd18159">
    <property type="entry name" value="REC_OmpR_NsrR-like"/>
    <property type="match status" value="1"/>
</dbReference>
<dbReference type="InterPro" id="IPR001789">
    <property type="entry name" value="Sig_transdc_resp-reg_receiver"/>
</dbReference>